<sequence>MSEIRIQHEDRAVIDAFAQGAIRRLTRNADGLSDASLVILTNFATALRRAEKLFPETADL</sequence>
<reference evidence="1 2" key="1">
    <citation type="submission" date="2024-10" db="EMBL/GenBank/DDBJ databases">
        <title>The Natural Products Discovery Center: Release of the First 8490 Sequenced Strains for Exploring Actinobacteria Biosynthetic Diversity.</title>
        <authorList>
            <person name="Kalkreuter E."/>
            <person name="Kautsar S.A."/>
            <person name="Yang D."/>
            <person name="Bader C.D."/>
            <person name="Teijaro C.N."/>
            <person name="Fluegel L."/>
            <person name="Davis C.M."/>
            <person name="Simpson J.R."/>
            <person name="Lauterbach L."/>
            <person name="Steele A.D."/>
            <person name="Gui C."/>
            <person name="Meng S."/>
            <person name="Li G."/>
            <person name="Viehrig K."/>
            <person name="Ye F."/>
            <person name="Su P."/>
            <person name="Kiefer A.F."/>
            <person name="Nichols A."/>
            <person name="Cepeda A.J."/>
            <person name="Yan W."/>
            <person name="Fan B."/>
            <person name="Jiang Y."/>
            <person name="Adhikari A."/>
            <person name="Zheng C.-J."/>
            <person name="Schuster L."/>
            <person name="Cowan T.M."/>
            <person name="Smanski M.J."/>
            <person name="Chevrette M.G."/>
            <person name="De Carvalho L.P.S."/>
            <person name="Shen B."/>
        </authorList>
    </citation>
    <scope>NUCLEOTIDE SEQUENCE [LARGE SCALE GENOMIC DNA]</scope>
    <source>
        <strain evidence="1 2">NPDC002593</strain>
    </source>
</reference>
<dbReference type="EMBL" id="JBIAQY010000006">
    <property type="protein sequence ID" value="MFF3569958.1"/>
    <property type="molecule type" value="Genomic_DNA"/>
</dbReference>
<dbReference type="RefSeq" id="WP_157186846.1">
    <property type="nucleotide sequence ID" value="NZ_JBIAQY010000006.1"/>
</dbReference>
<evidence type="ECO:0000313" key="2">
    <source>
        <dbReference type="Proteomes" id="UP001601992"/>
    </source>
</evidence>
<evidence type="ECO:0000313" key="1">
    <source>
        <dbReference type="EMBL" id="MFF3569958.1"/>
    </source>
</evidence>
<comment type="caution">
    <text evidence="1">The sequence shown here is derived from an EMBL/GenBank/DDBJ whole genome shotgun (WGS) entry which is preliminary data.</text>
</comment>
<organism evidence="1 2">
    <name type="scientific">Nocardia jiangxiensis</name>
    <dbReference type="NCBI Taxonomy" id="282685"/>
    <lineage>
        <taxon>Bacteria</taxon>
        <taxon>Bacillati</taxon>
        <taxon>Actinomycetota</taxon>
        <taxon>Actinomycetes</taxon>
        <taxon>Mycobacteriales</taxon>
        <taxon>Nocardiaceae</taxon>
        <taxon>Nocardia</taxon>
    </lineage>
</organism>
<keyword evidence="2" id="KW-1185">Reference proteome</keyword>
<proteinExistence type="predicted"/>
<dbReference type="Proteomes" id="UP001601992">
    <property type="component" value="Unassembled WGS sequence"/>
</dbReference>
<accession>A0ABW6S0Y7</accession>
<protein>
    <submittedName>
        <fullName evidence="1">Uncharacterized protein</fullName>
    </submittedName>
</protein>
<name>A0ABW6S0Y7_9NOCA</name>
<gene>
    <name evidence="1" type="ORF">ACFYXQ_19460</name>
</gene>